<keyword evidence="4" id="KW-1185">Reference proteome</keyword>
<feature type="region of interest" description="Disordered" evidence="1">
    <location>
        <begin position="1"/>
        <end position="33"/>
    </location>
</feature>
<proteinExistence type="predicted"/>
<dbReference type="GO" id="GO:0008081">
    <property type="term" value="F:phosphoric diester hydrolase activity"/>
    <property type="evidence" value="ECO:0007669"/>
    <property type="project" value="InterPro"/>
</dbReference>
<dbReference type="SUPFAM" id="SSF51695">
    <property type="entry name" value="PLC-like phosphodiesterases"/>
    <property type="match status" value="1"/>
</dbReference>
<dbReference type="PANTHER" id="PTHR13593">
    <property type="match status" value="1"/>
</dbReference>
<sequence>MHRESNPGRSPLISALSHPSPPLPIPAAASPSTPRRFKRFRSLLPTTTSYRAVLSSVCIMAVLFWILHLLFFSLLPDFTTGNPSPSSPPPQEDSSVADLALQKILRDSRQIFGTYPASFNKSAASKRRAQWMTSLPDSLPLTHLRAIPGTHDSATWNFTAETRNSIPSNPSYLPAEWFRCQKNSIVEALEAGIRFFDLRYAALDTGGTDGKGDGGTRLVFWHKMALLSEVATVEDVLFGFYKWLEGRGKGEVVMVSLQYEHPTRSKASNTPHVQRLLHSLLTTPAARRFIYPSHSLPPTLGHARGKIVLLKRFDLPDLSIDQQLAVPGLNFSPALWPENNKGFELVYNQLEDNGKGGEGGKKKNETAYIEDYFEPNDLPSGMNSSVEENVMAKWEAVEGHLRAAAAAAGAAGTAGNDGDDDGLWITFTSGEHVLNEPNVTPEVMALGPEEQRQRDRKANTGSGDGTVKGGVNEKLLGLLKQDGPDGLKGKRLGVVVMDFWEMEGEGDLIGALLGLD</sequence>
<organism evidence="3 4">
    <name type="scientific">Neurospora tetraspora</name>
    <dbReference type="NCBI Taxonomy" id="94610"/>
    <lineage>
        <taxon>Eukaryota</taxon>
        <taxon>Fungi</taxon>
        <taxon>Dikarya</taxon>
        <taxon>Ascomycota</taxon>
        <taxon>Pezizomycotina</taxon>
        <taxon>Sordariomycetes</taxon>
        <taxon>Sordariomycetidae</taxon>
        <taxon>Sordariales</taxon>
        <taxon>Sordariaceae</taxon>
        <taxon>Neurospora</taxon>
    </lineage>
</organism>
<name>A0AAE0JBN3_9PEZI</name>
<comment type="caution">
    <text evidence="3">The sequence shown here is derived from an EMBL/GenBank/DDBJ whole genome shotgun (WGS) entry which is preliminary data.</text>
</comment>
<dbReference type="PANTHER" id="PTHR13593:SF116">
    <property type="entry name" value="PLC-LIKE PHOSPHODIESTERASE"/>
    <property type="match status" value="1"/>
</dbReference>
<feature type="region of interest" description="Disordered" evidence="1">
    <location>
        <begin position="448"/>
        <end position="467"/>
    </location>
</feature>
<gene>
    <name evidence="3" type="ORF">B0H65DRAFT_529985</name>
</gene>
<feature type="compositionally biased region" description="Basic and acidic residues" evidence="1">
    <location>
        <begin position="449"/>
        <end position="458"/>
    </location>
</feature>
<reference evidence="3" key="1">
    <citation type="journal article" date="2023" name="Mol. Phylogenet. Evol.">
        <title>Genome-scale phylogeny and comparative genomics of the fungal order Sordariales.</title>
        <authorList>
            <person name="Hensen N."/>
            <person name="Bonometti L."/>
            <person name="Westerberg I."/>
            <person name="Brannstrom I.O."/>
            <person name="Guillou S."/>
            <person name="Cros-Aarteil S."/>
            <person name="Calhoun S."/>
            <person name="Haridas S."/>
            <person name="Kuo A."/>
            <person name="Mondo S."/>
            <person name="Pangilinan J."/>
            <person name="Riley R."/>
            <person name="LaButti K."/>
            <person name="Andreopoulos B."/>
            <person name="Lipzen A."/>
            <person name="Chen C."/>
            <person name="Yan M."/>
            <person name="Daum C."/>
            <person name="Ng V."/>
            <person name="Clum A."/>
            <person name="Steindorff A."/>
            <person name="Ohm R.A."/>
            <person name="Martin F."/>
            <person name="Silar P."/>
            <person name="Natvig D.O."/>
            <person name="Lalanne C."/>
            <person name="Gautier V."/>
            <person name="Ament-Velasquez S.L."/>
            <person name="Kruys A."/>
            <person name="Hutchinson M.I."/>
            <person name="Powell A.J."/>
            <person name="Barry K."/>
            <person name="Miller A.N."/>
            <person name="Grigoriev I.V."/>
            <person name="Debuchy R."/>
            <person name="Gladieux P."/>
            <person name="Hiltunen Thoren M."/>
            <person name="Johannesson H."/>
        </authorList>
    </citation>
    <scope>NUCLEOTIDE SEQUENCE</scope>
    <source>
        <strain evidence="3">CBS 560.94</strain>
    </source>
</reference>
<dbReference type="Gene3D" id="3.20.20.190">
    <property type="entry name" value="Phosphatidylinositol (PI) phosphodiesterase"/>
    <property type="match status" value="1"/>
</dbReference>
<dbReference type="AlphaFoldDB" id="A0AAE0JBN3"/>
<evidence type="ECO:0000256" key="1">
    <source>
        <dbReference type="SAM" id="MobiDB-lite"/>
    </source>
</evidence>
<keyword evidence="2" id="KW-0812">Transmembrane</keyword>
<feature type="transmembrane region" description="Helical" evidence="2">
    <location>
        <begin position="52"/>
        <end position="75"/>
    </location>
</feature>
<dbReference type="GeneID" id="87866070"/>
<dbReference type="RefSeq" id="XP_062679883.1">
    <property type="nucleotide sequence ID" value="XM_062828916.1"/>
</dbReference>
<dbReference type="Proteomes" id="UP001278500">
    <property type="component" value="Unassembled WGS sequence"/>
</dbReference>
<protein>
    <submittedName>
        <fullName evidence="3">PLC-like phosphodiesterase</fullName>
    </submittedName>
</protein>
<dbReference type="InterPro" id="IPR017946">
    <property type="entry name" value="PLC-like_Pdiesterase_TIM-brl"/>
</dbReference>
<dbReference type="PROSITE" id="PS50007">
    <property type="entry name" value="PIPLC_X_DOMAIN"/>
    <property type="match status" value="1"/>
</dbReference>
<keyword evidence="2" id="KW-0472">Membrane</keyword>
<accession>A0AAE0JBN3</accession>
<dbReference type="InterPro" id="IPR051057">
    <property type="entry name" value="PI-PLC_domain"/>
</dbReference>
<dbReference type="EMBL" id="JAUEPP010000006">
    <property type="protein sequence ID" value="KAK3340941.1"/>
    <property type="molecule type" value="Genomic_DNA"/>
</dbReference>
<dbReference type="GO" id="GO:0006629">
    <property type="term" value="P:lipid metabolic process"/>
    <property type="evidence" value="ECO:0007669"/>
    <property type="project" value="InterPro"/>
</dbReference>
<keyword evidence="2" id="KW-1133">Transmembrane helix</keyword>
<evidence type="ECO:0000313" key="4">
    <source>
        <dbReference type="Proteomes" id="UP001278500"/>
    </source>
</evidence>
<evidence type="ECO:0000313" key="3">
    <source>
        <dbReference type="EMBL" id="KAK3340941.1"/>
    </source>
</evidence>
<evidence type="ECO:0000256" key="2">
    <source>
        <dbReference type="SAM" id="Phobius"/>
    </source>
</evidence>
<reference evidence="3" key="2">
    <citation type="submission" date="2023-06" db="EMBL/GenBank/DDBJ databases">
        <authorList>
            <consortium name="Lawrence Berkeley National Laboratory"/>
            <person name="Haridas S."/>
            <person name="Hensen N."/>
            <person name="Bonometti L."/>
            <person name="Westerberg I."/>
            <person name="Brannstrom I.O."/>
            <person name="Guillou S."/>
            <person name="Cros-Aarteil S."/>
            <person name="Calhoun S."/>
            <person name="Kuo A."/>
            <person name="Mondo S."/>
            <person name="Pangilinan J."/>
            <person name="Riley R."/>
            <person name="Labutti K."/>
            <person name="Andreopoulos B."/>
            <person name="Lipzen A."/>
            <person name="Chen C."/>
            <person name="Yanf M."/>
            <person name="Daum C."/>
            <person name="Ng V."/>
            <person name="Clum A."/>
            <person name="Steindorff A."/>
            <person name="Ohm R."/>
            <person name="Martin F."/>
            <person name="Silar P."/>
            <person name="Natvig D."/>
            <person name="Lalanne C."/>
            <person name="Gautier V."/>
            <person name="Ament-Velasquez S.L."/>
            <person name="Kruys A."/>
            <person name="Hutchinson M.I."/>
            <person name="Powell A.J."/>
            <person name="Barry K."/>
            <person name="Miller A.N."/>
            <person name="Grigoriev I.V."/>
            <person name="Debuchy R."/>
            <person name="Gladieux P."/>
            <person name="Thoren M.H."/>
            <person name="Johannesson H."/>
        </authorList>
    </citation>
    <scope>NUCLEOTIDE SEQUENCE</scope>
    <source>
        <strain evidence="3">CBS 560.94</strain>
    </source>
</reference>